<evidence type="ECO:0000313" key="5">
    <source>
        <dbReference type="EMBL" id="GBF09399.1"/>
    </source>
</evidence>
<comment type="caution">
    <text evidence="5">The sequence shown here is derived from an EMBL/GenBank/DDBJ whole genome shotgun (WGS) entry which is preliminary data.</text>
</comment>
<dbReference type="EMBL" id="BDMD01000061">
    <property type="protein sequence ID" value="GBF09399.1"/>
    <property type="molecule type" value="Genomic_DNA"/>
</dbReference>
<dbReference type="InterPro" id="IPR001597">
    <property type="entry name" value="ArAA_b-elim_lyase/Thr_aldolase"/>
</dbReference>
<dbReference type="PROSITE" id="PS00853">
    <property type="entry name" value="BETA_ELIM_LYASE"/>
    <property type="match status" value="1"/>
</dbReference>
<dbReference type="GO" id="GO:0006520">
    <property type="term" value="P:amino acid metabolic process"/>
    <property type="evidence" value="ECO:0007669"/>
    <property type="project" value="InterPro"/>
</dbReference>
<protein>
    <submittedName>
        <fullName evidence="5">Probable tryptophanase</fullName>
    </submittedName>
</protein>
<name>A0A401HAQ6_AERPX</name>
<evidence type="ECO:0000256" key="1">
    <source>
        <dbReference type="ARBA" id="ARBA00001933"/>
    </source>
</evidence>
<accession>A0A401HAQ6</accession>
<gene>
    <name evidence="5" type="ORF">apy_11240</name>
</gene>
<evidence type="ECO:0000259" key="4">
    <source>
        <dbReference type="Pfam" id="PF01212"/>
    </source>
</evidence>
<dbReference type="Proteomes" id="UP000291213">
    <property type="component" value="Unassembled WGS sequence"/>
</dbReference>
<dbReference type="Gene3D" id="3.90.1150.10">
    <property type="entry name" value="Aspartate Aminotransferase, domain 1"/>
    <property type="match status" value="1"/>
</dbReference>
<dbReference type="InterPro" id="IPR015422">
    <property type="entry name" value="PyrdxlP-dep_Trfase_small"/>
</dbReference>
<proteinExistence type="inferred from homology"/>
<dbReference type="PANTHER" id="PTHR32325">
    <property type="entry name" value="BETA-ELIMINATING LYASE-LIKE PROTEIN-RELATED"/>
    <property type="match status" value="1"/>
</dbReference>
<organism evidence="5 6">
    <name type="scientific">Aeropyrum pernix</name>
    <dbReference type="NCBI Taxonomy" id="56636"/>
    <lineage>
        <taxon>Archaea</taxon>
        <taxon>Thermoproteota</taxon>
        <taxon>Thermoprotei</taxon>
        <taxon>Desulfurococcales</taxon>
        <taxon>Desulfurococcaceae</taxon>
        <taxon>Aeropyrum</taxon>
    </lineage>
</organism>
<evidence type="ECO:0000256" key="3">
    <source>
        <dbReference type="ARBA" id="ARBA00022898"/>
    </source>
</evidence>
<dbReference type="InterPro" id="IPR018176">
    <property type="entry name" value="Tryptophanase_CS"/>
</dbReference>
<feature type="domain" description="Aromatic amino acid beta-eliminating lyase/threonine aldolase" evidence="4">
    <location>
        <begin position="1"/>
        <end position="366"/>
    </location>
</feature>
<dbReference type="PANTHER" id="PTHR32325:SF4">
    <property type="entry name" value="TRYPTOPHANASE"/>
    <property type="match status" value="1"/>
</dbReference>
<comment type="cofactor">
    <cofactor evidence="1">
        <name>pyridoxal 5'-phosphate</name>
        <dbReference type="ChEBI" id="CHEBI:597326"/>
    </cofactor>
</comment>
<dbReference type="GO" id="GO:0016829">
    <property type="term" value="F:lyase activity"/>
    <property type="evidence" value="ECO:0007669"/>
    <property type="project" value="InterPro"/>
</dbReference>
<evidence type="ECO:0000313" key="6">
    <source>
        <dbReference type="Proteomes" id="UP000291213"/>
    </source>
</evidence>
<dbReference type="SUPFAM" id="SSF53383">
    <property type="entry name" value="PLP-dependent transferases"/>
    <property type="match status" value="1"/>
</dbReference>
<dbReference type="InterPro" id="IPR015424">
    <property type="entry name" value="PyrdxlP-dep_Trfase"/>
</dbReference>
<reference evidence="5 6" key="1">
    <citation type="submission" date="2017-02" db="EMBL/GenBank/DDBJ databases">
        <title>isolation and characterization of a novel temperate virus Aeropyrum globular virus 1 infecting hyperthermophilic archaeon Aeropyrum.</title>
        <authorList>
            <person name="Yumiya M."/>
            <person name="Yoshida T."/>
            <person name="Sako Y."/>
        </authorList>
    </citation>
    <scope>NUCLEOTIDE SEQUENCE [LARGE SCALE GENOMIC DNA]</scope>
    <source>
        <strain evidence="5 6">YK1-12-2013</strain>
    </source>
</reference>
<evidence type="ECO:0000256" key="2">
    <source>
        <dbReference type="ARBA" id="ARBA00009721"/>
    </source>
</evidence>
<dbReference type="AlphaFoldDB" id="A0A401HAQ6"/>
<dbReference type="Pfam" id="PF01212">
    <property type="entry name" value="Beta_elim_lyase"/>
    <property type="match status" value="1"/>
</dbReference>
<dbReference type="Gene3D" id="3.40.640.10">
    <property type="entry name" value="Type I PLP-dependent aspartate aminotransferase-like (Major domain)"/>
    <property type="match status" value="1"/>
</dbReference>
<keyword evidence="3" id="KW-0663">Pyridoxal phosphate</keyword>
<dbReference type="InterPro" id="IPR015421">
    <property type="entry name" value="PyrdxlP-dep_Trfase_major"/>
</dbReference>
<sequence>MSIYQWAALMTGDEAYAGARSWFRFRDAVRDVLGLDLVLPVHQGRAAERILYGELLRRRNARLVPANTHFDTGRAVILNQGGVPLDLPSPQASRGEAYPFKGDIDVARLERLLKERSRDVAFILLVITNNTVGGQPVSMDNVKTVRELADAYGLPLVMDICRFAENAYLVKERDPRYRGWSVRDIAREMISYGDHFVMSAKKDGLANIGGFIATRDPGLYEDLAARVVLEEGYVTYGGLAGRDLEAIAQGLREVVDEDYLRHRVEQVRYLGELLASQGVPIVEPVGGHAVYVDVLEALPEMPRSHYPADALAAALYLESGVRAVGLGALAFAREENGEIVYPEFELLRLAVPRRTYTNSHMEYVAASLARLLREGGRKVKGLRVVKEPRIKGIRHFLAELEPIEPV</sequence>
<comment type="similarity">
    <text evidence="2">Belongs to the beta-eliminating lyase family.</text>
</comment>
<dbReference type="NCBIfam" id="NF009709">
    <property type="entry name" value="PRK13238.1"/>
    <property type="match status" value="1"/>
</dbReference>